<accession>A0A9D4E0J6</accession>
<dbReference type="EMBL" id="JAIWYP010000009">
    <property type="protein sequence ID" value="KAH3770986.1"/>
    <property type="molecule type" value="Genomic_DNA"/>
</dbReference>
<protein>
    <submittedName>
        <fullName evidence="1">Uncharacterized protein</fullName>
    </submittedName>
</protein>
<name>A0A9D4E0J6_DREPO</name>
<evidence type="ECO:0000313" key="1">
    <source>
        <dbReference type="EMBL" id="KAH3770986.1"/>
    </source>
</evidence>
<gene>
    <name evidence="1" type="ORF">DPMN_172286</name>
</gene>
<proteinExistence type="predicted"/>
<reference evidence="1" key="1">
    <citation type="journal article" date="2019" name="bioRxiv">
        <title>The Genome of the Zebra Mussel, Dreissena polymorpha: A Resource for Invasive Species Research.</title>
        <authorList>
            <person name="McCartney M.A."/>
            <person name="Auch B."/>
            <person name="Kono T."/>
            <person name="Mallez S."/>
            <person name="Zhang Y."/>
            <person name="Obille A."/>
            <person name="Becker A."/>
            <person name="Abrahante J.E."/>
            <person name="Garbe J."/>
            <person name="Badalamenti J.P."/>
            <person name="Herman A."/>
            <person name="Mangelson H."/>
            <person name="Liachko I."/>
            <person name="Sullivan S."/>
            <person name="Sone E.D."/>
            <person name="Koren S."/>
            <person name="Silverstein K.A.T."/>
            <person name="Beckman K.B."/>
            <person name="Gohl D.M."/>
        </authorList>
    </citation>
    <scope>NUCLEOTIDE SEQUENCE</scope>
    <source>
        <strain evidence="1">Duluth1</strain>
        <tissue evidence="1">Whole animal</tissue>
    </source>
</reference>
<keyword evidence="2" id="KW-1185">Reference proteome</keyword>
<organism evidence="1 2">
    <name type="scientific">Dreissena polymorpha</name>
    <name type="common">Zebra mussel</name>
    <name type="synonym">Mytilus polymorpha</name>
    <dbReference type="NCBI Taxonomy" id="45954"/>
    <lineage>
        <taxon>Eukaryota</taxon>
        <taxon>Metazoa</taxon>
        <taxon>Spiralia</taxon>
        <taxon>Lophotrochozoa</taxon>
        <taxon>Mollusca</taxon>
        <taxon>Bivalvia</taxon>
        <taxon>Autobranchia</taxon>
        <taxon>Heteroconchia</taxon>
        <taxon>Euheterodonta</taxon>
        <taxon>Imparidentia</taxon>
        <taxon>Neoheterodontei</taxon>
        <taxon>Myida</taxon>
        <taxon>Dreissenoidea</taxon>
        <taxon>Dreissenidae</taxon>
        <taxon>Dreissena</taxon>
    </lineage>
</organism>
<dbReference type="AlphaFoldDB" id="A0A9D4E0J6"/>
<sequence length="354" mass="38538">MSPIGKIEHRGHVFLSKYTLPVLYYYNTTSLTTTATTTTTTTTITSITIITTSTATSTTTSPATTTTSTTSYNTTSNFTATTTTTTYSTTTTTIIILTTTTTSTTNITYSTTTTTTTTTSTITTATVTTTTCIITTATSITTTSITISSIRIQGTPDWHLAKASSWTTPGAFKLSVPHHFETCLSAACLSPPPPDKKCPLEKVRQIGRDVRHTGDCKVTDADLQYFYLTLTTLLADPVRLLHDTSATEARRKLSDLQNDRLSLDDLGKLLIEANQTLTQAKKAGARFSKEAERTLHEGLKTLEATIQAGKDRIENQTQAGEKRIEIKTQESINLINRTVIEKEQDEYERGVAGL</sequence>
<comment type="caution">
    <text evidence="1">The sequence shown here is derived from an EMBL/GenBank/DDBJ whole genome shotgun (WGS) entry which is preliminary data.</text>
</comment>
<evidence type="ECO:0000313" key="2">
    <source>
        <dbReference type="Proteomes" id="UP000828390"/>
    </source>
</evidence>
<reference evidence="1" key="2">
    <citation type="submission" date="2020-11" db="EMBL/GenBank/DDBJ databases">
        <authorList>
            <person name="McCartney M.A."/>
            <person name="Auch B."/>
            <person name="Kono T."/>
            <person name="Mallez S."/>
            <person name="Becker A."/>
            <person name="Gohl D.M."/>
            <person name="Silverstein K.A.T."/>
            <person name="Koren S."/>
            <person name="Bechman K.B."/>
            <person name="Herman A."/>
            <person name="Abrahante J.E."/>
            <person name="Garbe J."/>
        </authorList>
    </citation>
    <scope>NUCLEOTIDE SEQUENCE</scope>
    <source>
        <strain evidence="1">Duluth1</strain>
        <tissue evidence="1">Whole animal</tissue>
    </source>
</reference>
<dbReference type="Proteomes" id="UP000828390">
    <property type="component" value="Unassembled WGS sequence"/>
</dbReference>